<dbReference type="Proteomes" id="UP000054926">
    <property type="component" value="Unassembled WGS sequence"/>
</dbReference>
<proteinExistence type="predicted"/>
<feature type="transmembrane region" description="Helical" evidence="2">
    <location>
        <begin position="438"/>
        <end position="462"/>
    </location>
</feature>
<comment type="caution">
    <text evidence="3">The sequence shown here is derived from an EMBL/GenBank/DDBJ whole genome shotgun (WGS) entry which is preliminary data.</text>
</comment>
<evidence type="ECO:0000256" key="1">
    <source>
        <dbReference type="SAM" id="Coils"/>
    </source>
</evidence>
<feature type="transmembrane region" description="Helical" evidence="2">
    <location>
        <begin position="273"/>
        <end position="293"/>
    </location>
</feature>
<feature type="transmembrane region" description="Helical" evidence="2">
    <location>
        <begin position="347"/>
        <end position="373"/>
    </location>
</feature>
<protein>
    <submittedName>
        <fullName evidence="3">Coiled-coil protein</fullName>
    </submittedName>
</protein>
<name>A0A0W0ZE63_9GAMM</name>
<sequence>MGKTKISLIKHTFFNHSFKKTDFSFKEEEFSLDQLNYEFSSLYQVLLSNKTHWNEENAAVLCLYSLCDLLISYYQLDYVGSDLEQLKQRRKELKNLYKIDLAQKKQKSSDNFPEFIMGGIRTGLSSLKSISKLRKYIGNINTVRSQFSYSRGFANYAIVYLQKSAISELIKEVNKALGNQYSFVEGVYFLDKSREAITDIGIALYALRFLIHFILLMKHIIESAINDELSTKKVLKQEMEKRGFTMASDLVWAVVGLLTTYNKVFHIAESASSVIVIAFLIFDALLFLAQWFFEANRYQNRLQTLQRQLKDATTLEHAVIQRQIDVLNDEWEAQCTYFTINIVAANLIATSFAISLLCTGPLALAGLALLSLLGNALYNTAEEYKKYQKSAIAVRRELTNGTILDDEHHRQLLSVLNEKCDKSYQDFWKSLAFNVGGIAFIITAAVASWPVALGLTCIYVGYRLYDMYQKQLTAKNDTSEDIYRLLEPDESARATVQFA</sequence>
<keyword evidence="2" id="KW-1133">Transmembrane helix</keyword>
<keyword evidence="2" id="KW-0472">Membrane</keyword>
<evidence type="ECO:0000256" key="2">
    <source>
        <dbReference type="SAM" id="Phobius"/>
    </source>
</evidence>
<dbReference type="EMBL" id="LNYY01000021">
    <property type="protein sequence ID" value="KTD67059.1"/>
    <property type="molecule type" value="Genomic_DNA"/>
</dbReference>
<feature type="coiled-coil region" evidence="1">
    <location>
        <begin position="288"/>
        <end position="315"/>
    </location>
</feature>
<dbReference type="PATRIC" id="fig|947033.5.peg.3474"/>
<keyword evidence="1" id="KW-0175">Coiled coil</keyword>
<keyword evidence="2" id="KW-0812">Transmembrane</keyword>
<feature type="coiled-coil region" evidence="1">
    <location>
        <begin position="76"/>
        <end position="103"/>
    </location>
</feature>
<dbReference type="OrthoDB" id="5651293at2"/>
<keyword evidence="4" id="KW-1185">Reference proteome</keyword>
<dbReference type="RefSeq" id="WP_058512083.1">
    <property type="nucleotide sequence ID" value="NZ_LNYY01000021.1"/>
</dbReference>
<reference evidence="3 4" key="1">
    <citation type="submission" date="2015-11" db="EMBL/GenBank/DDBJ databases">
        <title>Genomic analysis of 38 Legionella species identifies large and diverse effector repertoires.</title>
        <authorList>
            <person name="Burstein D."/>
            <person name="Amaro F."/>
            <person name="Zusman T."/>
            <person name="Lifshitz Z."/>
            <person name="Cohen O."/>
            <person name="Gilbert J.A."/>
            <person name="Pupko T."/>
            <person name="Shuman H.A."/>
            <person name="Segal G."/>
        </authorList>
    </citation>
    <scope>NUCLEOTIDE SEQUENCE [LARGE SCALE GENOMIC DNA]</scope>
    <source>
        <strain evidence="3 4">IMVS3376</strain>
    </source>
</reference>
<gene>
    <name evidence="3" type="ORF">Lste_3265</name>
</gene>
<evidence type="ECO:0000313" key="4">
    <source>
        <dbReference type="Proteomes" id="UP000054926"/>
    </source>
</evidence>
<evidence type="ECO:0000313" key="3">
    <source>
        <dbReference type="EMBL" id="KTD67059.1"/>
    </source>
</evidence>
<organism evidence="3 4">
    <name type="scientific">Legionella steelei</name>
    <dbReference type="NCBI Taxonomy" id="947033"/>
    <lineage>
        <taxon>Bacteria</taxon>
        <taxon>Pseudomonadati</taxon>
        <taxon>Pseudomonadota</taxon>
        <taxon>Gammaproteobacteria</taxon>
        <taxon>Legionellales</taxon>
        <taxon>Legionellaceae</taxon>
        <taxon>Legionella</taxon>
    </lineage>
</organism>
<accession>A0A0W0ZE63</accession>
<dbReference type="AlphaFoldDB" id="A0A0W0ZE63"/>